<comment type="function">
    <text evidence="6">Part of the Tol-Pal system, which plays a role in outer membrane invagination during cell division and is important for maintaining outer membrane integrity.</text>
</comment>
<keyword evidence="4 6" id="KW-0998">Cell outer membrane</keyword>
<name>A0A9X4NX32_9BURK</name>
<keyword evidence="6" id="KW-0131">Cell cycle</keyword>
<keyword evidence="10" id="KW-1185">Reference proteome</keyword>
<dbReference type="InterPro" id="IPR039001">
    <property type="entry name" value="Pal"/>
</dbReference>
<dbReference type="Pfam" id="PF00691">
    <property type="entry name" value="OmpA"/>
    <property type="match status" value="1"/>
</dbReference>
<feature type="chain" id="PRO_5040889902" description="Peptidoglycan-associated lipoprotein" evidence="7">
    <location>
        <begin position="16"/>
        <end position="167"/>
    </location>
</feature>
<dbReference type="CDD" id="cd07185">
    <property type="entry name" value="OmpA_C-like"/>
    <property type="match status" value="1"/>
</dbReference>
<dbReference type="OrthoDB" id="9809164at2"/>
<dbReference type="PROSITE" id="PS01068">
    <property type="entry name" value="OMPA_1"/>
    <property type="match status" value="1"/>
</dbReference>
<organism evidence="9 10">
    <name type="scientific">Hydrogenophaga taeniospiralis CCUG 15921</name>
    <dbReference type="NCBI Taxonomy" id="1281780"/>
    <lineage>
        <taxon>Bacteria</taxon>
        <taxon>Pseudomonadati</taxon>
        <taxon>Pseudomonadota</taxon>
        <taxon>Betaproteobacteria</taxon>
        <taxon>Burkholderiales</taxon>
        <taxon>Comamonadaceae</taxon>
        <taxon>Hydrogenophaga</taxon>
    </lineage>
</organism>
<keyword evidence="2 6" id="KW-0472">Membrane</keyword>
<dbReference type="InterPro" id="IPR006665">
    <property type="entry name" value="OmpA-like"/>
</dbReference>
<dbReference type="SUPFAM" id="SSF103088">
    <property type="entry name" value="OmpA-like"/>
    <property type="match status" value="1"/>
</dbReference>
<feature type="signal peptide" evidence="7">
    <location>
        <begin position="1"/>
        <end position="15"/>
    </location>
</feature>
<evidence type="ECO:0000256" key="5">
    <source>
        <dbReference type="ARBA" id="ARBA00023288"/>
    </source>
</evidence>
<evidence type="ECO:0000256" key="4">
    <source>
        <dbReference type="ARBA" id="ARBA00023237"/>
    </source>
</evidence>
<dbReference type="PANTHER" id="PTHR30329:SF21">
    <property type="entry name" value="LIPOPROTEIN YIAD-RELATED"/>
    <property type="match status" value="1"/>
</dbReference>
<dbReference type="HAMAP" id="MF_02204">
    <property type="entry name" value="Pal"/>
    <property type="match status" value="1"/>
</dbReference>
<dbReference type="GO" id="GO:0009279">
    <property type="term" value="C:cell outer membrane"/>
    <property type="evidence" value="ECO:0007669"/>
    <property type="project" value="UniProtKB-SubCell"/>
</dbReference>
<dbReference type="PROSITE" id="PS51257">
    <property type="entry name" value="PROKAR_LIPOPROTEIN"/>
    <property type="match status" value="1"/>
</dbReference>
<proteinExistence type="inferred from homology"/>
<dbReference type="InterPro" id="IPR036737">
    <property type="entry name" value="OmpA-like_sf"/>
</dbReference>
<evidence type="ECO:0000313" key="10">
    <source>
        <dbReference type="Proteomes" id="UP001152876"/>
    </source>
</evidence>
<comment type="subunit">
    <text evidence="6">The Tol-Pal system is composed of five core proteins: the inner membrane proteins TolA, TolQ and TolR, the periplasmic protein TolB and the outer membrane protein Pal. They form a network linking the inner and outer membranes and the peptidoglycan layer.</text>
</comment>
<dbReference type="PANTHER" id="PTHR30329">
    <property type="entry name" value="STATOR ELEMENT OF FLAGELLAR MOTOR COMPLEX"/>
    <property type="match status" value="1"/>
</dbReference>
<keyword evidence="3 6" id="KW-0564">Palmitate</keyword>
<comment type="caution">
    <text evidence="9">The sequence shown here is derived from an EMBL/GenBank/DDBJ whole genome shotgun (WGS) entry which is preliminary data.</text>
</comment>
<dbReference type="InterPro" id="IPR050330">
    <property type="entry name" value="Bact_OuterMem_StrucFunc"/>
</dbReference>
<dbReference type="Gene3D" id="3.30.1330.60">
    <property type="entry name" value="OmpA-like domain"/>
    <property type="match status" value="1"/>
</dbReference>
<reference evidence="9" key="1">
    <citation type="submission" date="2013-01" db="EMBL/GenBank/DDBJ databases">
        <title>Genome draft of Hydrogenophaga taeniospiralis 2K1.</title>
        <authorList>
            <person name="Gomila M."/>
            <person name="Lalucat J."/>
        </authorList>
    </citation>
    <scope>NUCLEOTIDE SEQUENCE</scope>
    <source>
        <strain evidence="9">CCUG 15921</strain>
    </source>
</reference>
<evidence type="ECO:0000256" key="6">
    <source>
        <dbReference type="HAMAP-Rule" id="MF_02204"/>
    </source>
</evidence>
<accession>A0A9X4NX32</accession>
<gene>
    <name evidence="6" type="primary">pal</name>
    <name evidence="9" type="ORF">H010_24272</name>
</gene>
<dbReference type="AlphaFoldDB" id="A0A9X4NX32"/>
<dbReference type="GO" id="GO:0051301">
    <property type="term" value="P:cell division"/>
    <property type="evidence" value="ECO:0007669"/>
    <property type="project" value="UniProtKB-UniRule"/>
</dbReference>
<dbReference type="PROSITE" id="PS51123">
    <property type="entry name" value="OMPA_2"/>
    <property type="match status" value="1"/>
</dbReference>
<keyword evidence="5 6" id="KW-0449">Lipoprotein</keyword>
<evidence type="ECO:0000259" key="8">
    <source>
        <dbReference type="PROSITE" id="PS51123"/>
    </source>
</evidence>
<dbReference type="PRINTS" id="PR01021">
    <property type="entry name" value="OMPADOMAIN"/>
</dbReference>
<evidence type="ECO:0000313" key="9">
    <source>
        <dbReference type="EMBL" id="MDG5978389.1"/>
    </source>
</evidence>
<dbReference type="InterPro" id="IPR006664">
    <property type="entry name" value="OMP_bac"/>
</dbReference>
<feature type="domain" description="OmpA-like" evidence="8">
    <location>
        <begin position="53"/>
        <end position="167"/>
    </location>
</feature>
<sequence>MKTQLFLWTCVAAFASGCATQPQEGATQQVYYQAYKRQDAAVVRRVEPAPVPSVLGPMGVSGTVYFGFDQSTLQPQYLRIVEQHGEYLRQNTGRKVQLDGHTDERGGTEYNIGLGQRRAETVRQALMRMGVADSQLEAVSFGKEKPASQLQTEEGHQLNRRVEFSYR</sequence>
<dbReference type="Proteomes" id="UP001152876">
    <property type="component" value="Unassembled WGS sequence"/>
</dbReference>
<evidence type="ECO:0000256" key="2">
    <source>
        <dbReference type="ARBA" id="ARBA00023136"/>
    </source>
</evidence>
<comment type="similarity">
    <text evidence="6">Belongs to the Pal lipoprotein family.</text>
</comment>
<dbReference type="EMBL" id="AOGK01000037">
    <property type="protein sequence ID" value="MDG5978389.1"/>
    <property type="molecule type" value="Genomic_DNA"/>
</dbReference>
<keyword evidence="6" id="KW-0132">Cell division</keyword>
<dbReference type="RefSeq" id="WP_068174721.1">
    <property type="nucleotide sequence ID" value="NZ_AOGK01000037.1"/>
</dbReference>
<keyword evidence="1 6" id="KW-0732">Signal</keyword>
<comment type="subcellular location">
    <subcellularLocation>
        <location evidence="6">Cell outer membrane</location>
        <topology evidence="6">Lipid-anchor</topology>
    </subcellularLocation>
</comment>
<evidence type="ECO:0000256" key="7">
    <source>
        <dbReference type="SAM" id="SignalP"/>
    </source>
</evidence>
<dbReference type="InterPro" id="IPR006690">
    <property type="entry name" value="OMPA-like_CS"/>
</dbReference>
<protein>
    <recommendedName>
        <fullName evidence="6">Peptidoglycan-associated lipoprotein</fullName>
        <shortName evidence="6">PAL</shortName>
    </recommendedName>
</protein>
<evidence type="ECO:0000256" key="3">
    <source>
        <dbReference type="ARBA" id="ARBA00023139"/>
    </source>
</evidence>
<evidence type="ECO:0000256" key="1">
    <source>
        <dbReference type="ARBA" id="ARBA00022729"/>
    </source>
</evidence>